<dbReference type="Proteomes" id="UP000198888">
    <property type="component" value="Unassembled WGS sequence"/>
</dbReference>
<dbReference type="InterPro" id="IPR021586">
    <property type="entry name" value="Tscrpt_reg_TrmB_C"/>
</dbReference>
<dbReference type="EMBL" id="FNYR01000013">
    <property type="protein sequence ID" value="SEI94526.1"/>
    <property type="molecule type" value="Genomic_DNA"/>
</dbReference>
<evidence type="ECO:0000313" key="4">
    <source>
        <dbReference type="EMBL" id="SEI94526.1"/>
    </source>
</evidence>
<evidence type="ECO:0000256" key="1">
    <source>
        <dbReference type="ARBA" id="ARBA00007287"/>
    </source>
</evidence>
<dbReference type="InterPro" id="IPR002831">
    <property type="entry name" value="Tscrpt_reg_TrmB_N"/>
</dbReference>
<dbReference type="Gene3D" id="1.10.10.10">
    <property type="entry name" value="Winged helix-like DNA-binding domain superfamily/Winged helix DNA-binding domain"/>
    <property type="match status" value="1"/>
</dbReference>
<name>A0A1H6US47_9EURY</name>
<dbReference type="OrthoDB" id="201002at2157"/>
<dbReference type="CDD" id="cd09124">
    <property type="entry name" value="PLDc_like_TrmB_middle"/>
    <property type="match status" value="1"/>
</dbReference>
<gene>
    <name evidence="4" type="ORF">SAMN05444271_1134</name>
</gene>
<evidence type="ECO:0000259" key="2">
    <source>
        <dbReference type="Pfam" id="PF01978"/>
    </source>
</evidence>
<dbReference type="SUPFAM" id="SSF56024">
    <property type="entry name" value="Phospholipase D/nuclease"/>
    <property type="match status" value="1"/>
</dbReference>
<reference evidence="4 5" key="1">
    <citation type="submission" date="2016-10" db="EMBL/GenBank/DDBJ databases">
        <authorList>
            <person name="de Groot N.N."/>
        </authorList>
    </citation>
    <scope>NUCLEOTIDE SEQUENCE [LARGE SCALE GENOMIC DNA]</scope>
    <source>
        <strain evidence="4 5">DSM 22187</strain>
    </source>
</reference>
<dbReference type="KEGG" id="hae:halTADL_1687"/>
<dbReference type="InterPro" id="IPR036390">
    <property type="entry name" value="WH_DNA-bd_sf"/>
</dbReference>
<dbReference type="Pfam" id="PF01978">
    <property type="entry name" value="TrmB"/>
    <property type="match status" value="1"/>
</dbReference>
<dbReference type="AlphaFoldDB" id="A0A1H6US47"/>
<protein>
    <submittedName>
        <fullName evidence="4">Transcriptional regulator</fullName>
    </submittedName>
</protein>
<evidence type="ECO:0000313" key="5">
    <source>
        <dbReference type="Proteomes" id="UP000198888"/>
    </source>
</evidence>
<dbReference type="PANTHER" id="PTHR34293:SF1">
    <property type="entry name" value="HTH-TYPE TRANSCRIPTIONAL REGULATOR TRMBL2"/>
    <property type="match status" value="1"/>
</dbReference>
<dbReference type="PANTHER" id="PTHR34293">
    <property type="entry name" value="HTH-TYPE TRANSCRIPTIONAL REGULATOR TRMBL2"/>
    <property type="match status" value="1"/>
</dbReference>
<evidence type="ECO:0000259" key="3">
    <source>
        <dbReference type="Pfam" id="PF11495"/>
    </source>
</evidence>
<dbReference type="InterPro" id="IPR036388">
    <property type="entry name" value="WH-like_DNA-bd_sf"/>
</dbReference>
<dbReference type="InterPro" id="IPR051797">
    <property type="entry name" value="TrmB-like"/>
</dbReference>
<keyword evidence="5" id="KW-1185">Reference proteome</keyword>
<dbReference type="RefSeq" id="WP_089672674.1">
    <property type="nucleotide sequence ID" value="NZ_CP024845.1"/>
</dbReference>
<dbReference type="STRING" id="1073996.SAMN05444271_1134"/>
<proteinExistence type="inferred from homology"/>
<dbReference type="GeneID" id="35002474"/>
<organism evidence="4 5">
    <name type="scientific">Halohasta litchfieldiae</name>
    <dbReference type="NCBI Taxonomy" id="1073996"/>
    <lineage>
        <taxon>Archaea</taxon>
        <taxon>Methanobacteriati</taxon>
        <taxon>Methanobacteriota</taxon>
        <taxon>Stenosarchaea group</taxon>
        <taxon>Halobacteria</taxon>
        <taxon>Halobacteriales</taxon>
        <taxon>Haloferacaceae</taxon>
        <taxon>Halohasta</taxon>
    </lineage>
</organism>
<dbReference type="Pfam" id="PF11495">
    <property type="entry name" value="Regulator_TrmB"/>
    <property type="match status" value="1"/>
</dbReference>
<accession>A0A1H6US47</accession>
<dbReference type="SUPFAM" id="SSF46785">
    <property type="entry name" value="Winged helix' DNA-binding domain"/>
    <property type="match status" value="1"/>
</dbReference>
<comment type="similarity">
    <text evidence="1">Belongs to the transcriptional regulator TrmB family.</text>
</comment>
<sequence>MDDATLRANLRRFGLSEKEVDTYLTLLEYGEATASTIADVAGVSKRYVYSVSETLADRGFVEVTDHVVPTTIHALPPETVIDELVRDAKSMQPALEARYTRTEPSADHFEIVKSRVTVLKRIRAFIDDADEELTLSIPLAVIDEVDDALQAARDRGVLVVLLVSGTVELPPELTHLASVTRVWSETMPAMLTVDRRVGVIAPIEMVASAHSDTQAIVFAQEHLGPVVVASFFGNYWPVGREAAVTDPVELPVTAENFWHIIFQATLWLRADADLRATIEGRTTADNERVDIDCRIVDVTQGLIEPTNNSFPVEHSLTVEADGQTYTVGGYGAFLEDIEADRVTLELDT</sequence>
<accession>A0A2H4Q238</accession>
<feature type="domain" description="Transcription regulator TrmB N-terminal" evidence="2">
    <location>
        <begin position="10"/>
        <end position="78"/>
    </location>
</feature>
<feature type="domain" description="Transcription regulator TrmB C-terminal" evidence="3">
    <location>
        <begin position="109"/>
        <end position="346"/>
    </location>
</feature>
<dbReference type="SUPFAM" id="SSF159071">
    <property type="entry name" value="TrmB C-terminal domain-like"/>
    <property type="match status" value="1"/>
</dbReference>